<accession>A0A975H1F8</accession>
<dbReference type="Proteomes" id="UP000663903">
    <property type="component" value="Chromosome"/>
</dbReference>
<dbReference type="Gene3D" id="3.10.620.30">
    <property type="match status" value="1"/>
</dbReference>
<keyword evidence="3" id="KW-0812">Transmembrane</keyword>
<name>A0A975H1F8_9BURK</name>
<dbReference type="InterPro" id="IPR002931">
    <property type="entry name" value="Transglutaminase-like"/>
</dbReference>
<evidence type="ECO:0000256" key="2">
    <source>
        <dbReference type="SAM" id="MobiDB-lite"/>
    </source>
</evidence>
<proteinExistence type="predicted"/>
<feature type="coiled-coil region" evidence="1">
    <location>
        <begin position="528"/>
        <end position="555"/>
    </location>
</feature>
<feature type="region of interest" description="Disordered" evidence="2">
    <location>
        <begin position="19"/>
        <end position="50"/>
    </location>
</feature>
<evidence type="ECO:0000256" key="1">
    <source>
        <dbReference type="SAM" id="Coils"/>
    </source>
</evidence>
<dbReference type="InterPro" id="IPR038765">
    <property type="entry name" value="Papain-like_cys_pep_sf"/>
</dbReference>
<protein>
    <submittedName>
        <fullName evidence="5">Transglutaminase</fullName>
    </submittedName>
</protein>
<reference evidence="5" key="1">
    <citation type="submission" date="2021-03" db="EMBL/GenBank/DDBJ databases">
        <title>Ottowia sp. 27C isolated from the cloaca of a Giant Asian pond turtle (Heosemys grandis).</title>
        <authorList>
            <person name="Spergser J."/>
            <person name="Busse H.-J."/>
        </authorList>
    </citation>
    <scope>NUCLEOTIDE SEQUENCE</scope>
    <source>
        <strain evidence="5">27C</strain>
    </source>
</reference>
<gene>
    <name evidence="5" type="ORF">J1M35_11125</name>
</gene>
<keyword evidence="3" id="KW-1133">Transmembrane helix</keyword>
<evidence type="ECO:0000313" key="5">
    <source>
        <dbReference type="EMBL" id="QTD43714.1"/>
    </source>
</evidence>
<feature type="region of interest" description="Disordered" evidence="2">
    <location>
        <begin position="60"/>
        <end position="79"/>
    </location>
</feature>
<evidence type="ECO:0000256" key="3">
    <source>
        <dbReference type="SAM" id="Phobius"/>
    </source>
</evidence>
<keyword evidence="3" id="KW-0472">Membrane</keyword>
<organism evidence="5 6">
    <name type="scientific">Ottowia testudinis</name>
    <dbReference type="NCBI Taxonomy" id="2816950"/>
    <lineage>
        <taxon>Bacteria</taxon>
        <taxon>Pseudomonadati</taxon>
        <taxon>Pseudomonadota</taxon>
        <taxon>Betaproteobacteria</taxon>
        <taxon>Burkholderiales</taxon>
        <taxon>Comamonadaceae</taxon>
        <taxon>Ottowia</taxon>
    </lineage>
</organism>
<sequence>MQAAAPALNELAQFLAQHAPAKTHTPIDPKNLPWSSAKATPRLPAETPSDWAKKLAVKATQAKPATLKQAKTTPTRQGQKSLTTIAGLQFTDPPAPDEAPTDADLAETTEVTLTPAIRAKAQELGHNPVAIHNWVRNTIDWQPTWGALQNADSVLASQRGNAHDIASLTVALLRASKIPARYQWGTIELPAPAVMNWVGGVTKPEAALNLLYQGGIAARGTASAGRVASIRMEHVWVNAYVNHAPSRGAMDGGAELTPKQHVNPNAALNAWLPIDGAYKQYSYSQGMDLKSQVPLDANALLDAARQGATVNEQEGWVQNLNQTAVQSQMTAYQNRLKSHIDSQKPNATVGDVIGKKIIPERMPPMLAGTTSYPVIAKGTEATSIPGSQQHRFIFKLYASQQDRNWDSDILNFNELTSKLSGKRITLSYVPATQADADLIASYLPKPNADGSPIRPEQLPTSLPGYLIKLKPQISVDGQVAVKSASVFTMGTDLYSLGGFTRFGSFSEELLPSDSHTVGNATAIGISASGIHQRQMEQLKSRLEQTKAKLQQAQANPSGAQTILQNLTGEQLSGDMLSAPLWSWMAANESHARLSQNPAGVVEVTGKTFGLFHAVANPIYSWGVARKVTFPGVNIDVGYQRSIAASKDNAESIWIAYNRMRGQYASALEHAVPERFFNDPAKCNSYDNPSPIAGLPACPQAISAVKALSLAAAQGQKIYTITKEVYQRNPNIVSSQLSAHSEQTRSRIQNALNQGLEVTIHERPITQDGWRGSGYTMIDPSTGAGAYEIEGGAQGGLLILVGALMLAIALYFMIFPTAAILAMEFGVYILGNIAFAAIGLILAGIGKMNDNKMICIAGMSVFVGFLFDILMIINPVLNAFRGLATGVGIGICER</sequence>
<feature type="transmembrane region" description="Helical" evidence="3">
    <location>
        <begin position="852"/>
        <end position="872"/>
    </location>
</feature>
<dbReference type="KEGG" id="otd:J1M35_11125"/>
<dbReference type="AlphaFoldDB" id="A0A975H1F8"/>
<feature type="transmembrane region" description="Helical" evidence="3">
    <location>
        <begin position="824"/>
        <end position="845"/>
    </location>
</feature>
<dbReference type="SUPFAM" id="SSF54001">
    <property type="entry name" value="Cysteine proteinases"/>
    <property type="match status" value="1"/>
</dbReference>
<keyword evidence="1" id="KW-0175">Coiled coil</keyword>
<dbReference type="EMBL" id="CP071796">
    <property type="protein sequence ID" value="QTD43714.1"/>
    <property type="molecule type" value="Genomic_DNA"/>
</dbReference>
<keyword evidence="6" id="KW-1185">Reference proteome</keyword>
<dbReference type="RefSeq" id="WP_208007125.1">
    <property type="nucleotide sequence ID" value="NZ_CP071796.1"/>
</dbReference>
<evidence type="ECO:0000259" key="4">
    <source>
        <dbReference type="Pfam" id="PF01841"/>
    </source>
</evidence>
<evidence type="ECO:0000313" key="6">
    <source>
        <dbReference type="Proteomes" id="UP000663903"/>
    </source>
</evidence>
<feature type="compositionally biased region" description="Polar residues" evidence="2">
    <location>
        <begin position="69"/>
        <end position="79"/>
    </location>
</feature>
<feature type="transmembrane region" description="Helical" evidence="3">
    <location>
        <begin position="796"/>
        <end position="818"/>
    </location>
</feature>
<dbReference type="Pfam" id="PF01841">
    <property type="entry name" value="Transglut_core"/>
    <property type="match status" value="1"/>
</dbReference>
<feature type="domain" description="Transglutaminase-like" evidence="4">
    <location>
        <begin position="115"/>
        <end position="241"/>
    </location>
</feature>